<dbReference type="InterPro" id="IPR005929">
    <property type="entry name" value="Ribulokinase"/>
</dbReference>
<dbReference type="CDD" id="cd07781">
    <property type="entry name" value="ASKHA_NBD_FGGY_L-RBK"/>
    <property type="match status" value="1"/>
</dbReference>
<dbReference type="GO" id="GO:0019150">
    <property type="term" value="F:D-ribulokinase activity"/>
    <property type="evidence" value="ECO:0007669"/>
    <property type="project" value="TreeGrafter"/>
</dbReference>
<evidence type="ECO:0000256" key="5">
    <source>
        <dbReference type="ARBA" id="ARBA00022935"/>
    </source>
</evidence>
<keyword evidence="10" id="KW-1185">Reference proteome</keyword>
<dbReference type="PANTHER" id="PTHR43435">
    <property type="entry name" value="RIBULOKINASE"/>
    <property type="match status" value="1"/>
</dbReference>
<keyword evidence="2" id="KW-0547">Nucleotide-binding</keyword>
<dbReference type="Pfam" id="PF00370">
    <property type="entry name" value="FGGY_N"/>
    <property type="match status" value="1"/>
</dbReference>
<keyword evidence="3 9" id="KW-0418">Kinase</keyword>
<dbReference type="NCBIfam" id="NF003154">
    <property type="entry name" value="PRK04123.1"/>
    <property type="match status" value="1"/>
</dbReference>
<organism evidence="9 10">
    <name type="scientific">Brevifollis gellanilyticus</name>
    <dbReference type="NCBI Taxonomy" id="748831"/>
    <lineage>
        <taxon>Bacteria</taxon>
        <taxon>Pseudomonadati</taxon>
        <taxon>Verrucomicrobiota</taxon>
        <taxon>Verrucomicrobiia</taxon>
        <taxon>Verrucomicrobiales</taxon>
        <taxon>Verrucomicrobiaceae</taxon>
    </lineage>
</organism>
<keyword evidence="6" id="KW-0119">Carbohydrate metabolism</keyword>
<dbReference type="GO" id="GO:0008741">
    <property type="term" value="F:ribulokinase activity"/>
    <property type="evidence" value="ECO:0007669"/>
    <property type="project" value="InterPro"/>
</dbReference>
<dbReference type="Proteomes" id="UP000321577">
    <property type="component" value="Unassembled WGS sequence"/>
</dbReference>
<evidence type="ECO:0000313" key="10">
    <source>
        <dbReference type="Proteomes" id="UP000321577"/>
    </source>
</evidence>
<name>A0A512MDH3_9BACT</name>
<keyword evidence="5" id="KW-0054">Arabinose catabolism</keyword>
<dbReference type="GO" id="GO:0005737">
    <property type="term" value="C:cytoplasm"/>
    <property type="evidence" value="ECO:0007669"/>
    <property type="project" value="TreeGrafter"/>
</dbReference>
<dbReference type="Gene3D" id="3.30.420.40">
    <property type="match status" value="1"/>
</dbReference>
<feature type="domain" description="Carbohydrate kinase FGGY N-terminal" evidence="7">
    <location>
        <begin position="26"/>
        <end position="307"/>
    </location>
</feature>
<dbReference type="PIRSF" id="PIRSF000538">
    <property type="entry name" value="GlpK"/>
    <property type="match status" value="1"/>
</dbReference>
<proteinExistence type="predicted"/>
<gene>
    <name evidence="9" type="primary">araB</name>
    <name evidence="9" type="ORF">BGE01nite_40800</name>
</gene>
<feature type="domain" description="Carbohydrate kinase FGGY C-terminal" evidence="8">
    <location>
        <begin position="317"/>
        <end position="513"/>
    </location>
</feature>
<comment type="caution">
    <text evidence="9">The sequence shown here is derived from an EMBL/GenBank/DDBJ whole genome shotgun (WGS) entry which is preliminary data.</text>
</comment>
<sequence>MGDVTAHYRRTFSNLLSQPRSRMKRYALGIDYGTNSCRSLLIDLDNGAEVGSTVFNYPSGEMGILLDPKDPHVARQNPQDYLDGLEAVTRGALQQAKEKIPGFEAAQVVGIGVDTTGSTPIPVNKDGTPLGLLPEFKGKLNAMVWLWKDHTGHAEAAEITKLGNEIRPNIMAKCGGIYSSEWFWSKILRLRRVDAQVFEAAYSFVEHCDWIPAVLTGDTNPLTLKRSVCAAGHKAMFSTEWGGLPDKEFLSKLDPKLADLRDRLYAEAHTTDTKVGGLCAAWAARLGLTEGTAVCVGAFDAHTGAVGAGIKEGTLVKILGTSTCDIMVSPTSKPLADIPGVCGIVNGSVLPGHYGIEAGQSAVGDLFLWLVNHLVPESYGKTVGEKFVAMEKAMEGQKPGATGLLALDWNNGNRTILVDVRLTGLLLGQTLHTQAHEIYRAYIEATAFGALTIIKRVEEYGVKIEEVINTGGLSIKNATLMQIYADIIGKPMKVSQSEQTCALGAAIFGAAAAGAGTWQDLQSKVTAVREKVYHPIPENVAIYAELYTLYRTLHDAFGSADWSGKLHHVMKQLLEIRGRQG</sequence>
<dbReference type="GO" id="GO:0005524">
    <property type="term" value="F:ATP binding"/>
    <property type="evidence" value="ECO:0007669"/>
    <property type="project" value="UniProtKB-KW"/>
</dbReference>
<evidence type="ECO:0000256" key="2">
    <source>
        <dbReference type="ARBA" id="ARBA00022741"/>
    </source>
</evidence>
<evidence type="ECO:0000256" key="1">
    <source>
        <dbReference type="ARBA" id="ARBA00022679"/>
    </source>
</evidence>
<dbReference type="InterPro" id="IPR018485">
    <property type="entry name" value="FGGY_C"/>
</dbReference>
<reference evidence="9 10" key="1">
    <citation type="submission" date="2019-07" db="EMBL/GenBank/DDBJ databases">
        <title>Whole genome shotgun sequence of Brevifollis gellanilyticus NBRC 108608.</title>
        <authorList>
            <person name="Hosoyama A."/>
            <person name="Uohara A."/>
            <person name="Ohji S."/>
            <person name="Ichikawa N."/>
        </authorList>
    </citation>
    <scope>NUCLEOTIDE SEQUENCE [LARGE SCALE GENOMIC DNA]</scope>
    <source>
        <strain evidence="9 10">NBRC 108608</strain>
    </source>
</reference>
<evidence type="ECO:0000259" key="7">
    <source>
        <dbReference type="Pfam" id="PF00370"/>
    </source>
</evidence>
<dbReference type="Gene3D" id="1.20.58.2240">
    <property type="match status" value="1"/>
</dbReference>
<evidence type="ECO:0000313" key="9">
    <source>
        <dbReference type="EMBL" id="GEP44789.1"/>
    </source>
</evidence>
<evidence type="ECO:0000256" key="4">
    <source>
        <dbReference type="ARBA" id="ARBA00022840"/>
    </source>
</evidence>
<dbReference type="SUPFAM" id="SSF53067">
    <property type="entry name" value="Actin-like ATPase domain"/>
    <property type="match status" value="2"/>
</dbReference>
<dbReference type="AlphaFoldDB" id="A0A512MDH3"/>
<dbReference type="InterPro" id="IPR043129">
    <property type="entry name" value="ATPase_NBD"/>
</dbReference>
<keyword evidence="1" id="KW-0808">Transferase</keyword>
<evidence type="ECO:0000256" key="6">
    <source>
        <dbReference type="ARBA" id="ARBA00023277"/>
    </source>
</evidence>
<dbReference type="EMBL" id="BKAG01000036">
    <property type="protein sequence ID" value="GEP44789.1"/>
    <property type="molecule type" value="Genomic_DNA"/>
</dbReference>
<dbReference type="PANTHER" id="PTHR43435:SF4">
    <property type="entry name" value="FGGY CARBOHYDRATE KINASE DOMAIN-CONTAINING PROTEIN"/>
    <property type="match status" value="1"/>
</dbReference>
<dbReference type="InterPro" id="IPR000577">
    <property type="entry name" value="Carb_kinase_FGGY"/>
</dbReference>
<protein>
    <submittedName>
        <fullName evidence="9">Ribulokinase</fullName>
    </submittedName>
</protein>
<evidence type="ECO:0000256" key="3">
    <source>
        <dbReference type="ARBA" id="ARBA00022777"/>
    </source>
</evidence>
<evidence type="ECO:0000259" key="8">
    <source>
        <dbReference type="Pfam" id="PF02782"/>
    </source>
</evidence>
<keyword evidence="4" id="KW-0067">ATP-binding</keyword>
<accession>A0A512MDH3</accession>
<dbReference type="InterPro" id="IPR018484">
    <property type="entry name" value="FGGY_N"/>
</dbReference>
<dbReference type="GO" id="GO:0019569">
    <property type="term" value="P:L-arabinose catabolic process to D-xylulose 5-phosphate"/>
    <property type="evidence" value="ECO:0007669"/>
    <property type="project" value="InterPro"/>
</dbReference>
<dbReference type="Pfam" id="PF02782">
    <property type="entry name" value="FGGY_C"/>
    <property type="match status" value="1"/>
</dbReference>